<dbReference type="Pfam" id="PF01580">
    <property type="entry name" value="FtsK_SpoIIIE"/>
    <property type="match status" value="2"/>
</dbReference>
<feature type="binding site" evidence="4">
    <location>
        <begin position="1056"/>
        <end position="1063"/>
    </location>
    <ligand>
        <name>ATP</name>
        <dbReference type="ChEBI" id="CHEBI:30616"/>
    </ligand>
</feature>
<dbReference type="InterPro" id="IPR023839">
    <property type="entry name" value="Firmicutes_EssC_C"/>
</dbReference>
<dbReference type="PROSITE" id="PS50901">
    <property type="entry name" value="FTSK"/>
    <property type="match status" value="2"/>
</dbReference>
<dbReference type="Proteomes" id="UP001527099">
    <property type="component" value="Unassembled WGS sequence"/>
</dbReference>
<dbReference type="InterPro" id="IPR050206">
    <property type="entry name" value="FtsK/SpoIIIE/SftA"/>
</dbReference>
<keyword evidence="5" id="KW-0812">Transmembrane</keyword>
<dbReference type="PANTHER" id="PTHR22683">
    <property type="entry name" value="SPORULATION PROTEIN RELATED"/>
    <property type="match status" value="1"/>
</dbReference>
<dbReference type="CDD" id="cd01127">
    <property type="entry name" value="TrwB_TraG_TraD_VirD4"/>
    <property type="match status" value="1"/>
</dbReference>
<gene>
    <name evidence="8" type="primary">essC</name>
    <name evidence="8" type="ORF">M5X19_03850</name>
</gene>
<evidence type="ECO:0000259" key="6">
    <source>
        <dbReference type="PROSITE" id="PS50006"/>
    </source>
</evidence>
<dbReference type="PANTHER" id="PTHR22683:SF1">
    <property type="entry name" value="TYPE VII SECRETION SYSTEM PROTEIN ESSC"/>
    <property type="match status" value="1"/>
</dbReference>
<evidence type="ECO:0000313" key="8">
    <source>
        <dbReference type="EMBL" id="MCY9692060.1"/>
    </source>
</evidence>
<evidence type="ECO:0000256" key="2">
    <source>
        <dbReference type="ARBA" id="ARBA00022741"/>
    </source>
</evidence>
<dbReference type="InterPro" id="IPR027417">
    <property type="entry name" value="P-loop_NTPase"/>
</dbReference>
<evidence type="ECO:0000256" key="1">
    <source>
        <dbReference type="ARBA" id="ARBA00022737"/>
    </source>
</evidence>
<feature type="transmembrane region" description="Helical" evidence="5">
    <location>
        <begin position="297"/>
        <end position="318"/>
    </location>
</feature>
<sequence>MQLQLSLLKEKVIYSTALPEKQKGQYWVTQLDINGNEERVISVEGMDGQWVLKSNKNAYILEKGTHRVKELVLAPMSIYNIMLRKTNENVVLFSEPVTDDRKSFKKLMLPCDGKFTIGRVAGCDIQYANSYTSSQHAEMTVEEGVIKIRDCNSSNGTFVNGLRVTESKLQPGDVVFIIGLKIIVGSGFISLNNPDDQVTYNQALFKPFVKHHGVVAEEEEEVEEEKGRHRLFYRSPRFKREIEKVEIRVDPPPSIGNMEQIPLMLMLGPSLTMGLASAFSGVYILQNVISAKGNLSTAMPMLVMSGSMLLGTILWPILTRRFESKRRAKREQLRQNKYKEYLDKIRNEITHIREHQSLILHENHITLEDCVSRIKLRKRNLWERTHGQNDFLKFRLGLGSIPMYADFKFPENRFSVEDDVLQEELYRLVVEPKMLENVPISLSLTDDWISGIIGPREEVIHFVKGIILQLVALHSYDELRLVFLYDKREQAFWEFIKWLPHVWNAERSVRFIATNASELKELTAYLDKEIIGRQTVTSEEARKDITPYYVVVATDKHLASKTEMLNTLLKQKKNIGFSVLHLYNELKDLPKECSIVVEYDGISSKIYDQNDISGTHIAFKPDVLTIENEMDMAVSLSNTQLDSSVTAYALPNMLTFLDLFGVSKIEHLNALTRWQDNDPTLSLETPIGIDTSGEPFFLDLHEKFHGPHGLIAGMTGSGKSEFIMTFILSLAINYHPHEVAFILIDYKGGGMANTFSNLPHLAGTITNLDGAAVKRSLISIQSELKRRQFIFSETSKMLSISNIDIYKYQKLYREGQVSEPLQHLFIISDEFAELKTQQPEFMNQLVSAARIGRSLGVHLILATQKPSGVVDDQIWSNSRFRICLKVQERADSMDVIKKPDAAELSVTGRFFVQVGFNELFELGQSAWGGAPYLPTDRIEKKQDDSIVVIDNLGRVVKQIRADKRRQVIQNPPKQIDEVNKYLAAIAKEEHIQIRPLWQEPIPELIYLDQLHKKYKVASSRNGELNPVIGEVDDPANQNQYPLHFPLTQEGNAVIYGVAGSGKTTFLTTLIFSLMENHTPSEINIYILDFGSETLRAFSKAPHVGDILLSHETEKINNLFKMLNKEMEVRKKLFADYGGDYLSYIRSGHAELEAVVVFIHNFSAFTEIFSEKEETLSYLTREGLKYGIYFILTAINTGAVRYRLLQNFKQLFVLQLNDNADYSTVLGSVDGVFPSKIKARGIYKTDCVYEFQTAHIATDVNQTFEYLRNYCDDYAARWMKAPAKRIPVLPDKVDLDYLEHELNRFKAGTLPVGVEKNNLELASYNFSNAYIQLILSQSVENAYFTQGIAEIAAAKNEGEILVLDAKKSFQSDESKPYKYAASKSELEQAVIELFQILVERNNTYKDALEQGKSLPEFEKLTCMIQSFSGLSSQISEDAKDKLKVLLEKGNAAYNVHFIVNDSAAFISSISYENWFKENVSLNEGIWIGNGIAEQYQFKIGKTTTEMYQNIGEDFGYILHKGNTTLVKLVSSIHARSEDEVRE</sequence>
<dbReference type="PROSITE" id="PS50006">
    <property type="entry name" value="FHA_DOMAIN"/>
    <property type="match status" value="1"/>
</dbReference>
<dbReference type="Gene3D" id="2.60.200.20">
    <property type="match status" value="1"/>
</dbReference>
<protein>
    <submittedName>
        <fullName evidence="8">Type VII secretion protein EssC</fullName>
    </submittedName>
</protein>
<keyword evidence="9" id="KW-1185">Reference proteome</keyword>
<evidence type="ECO:0000256" key="5">
    <source>
        <dbReference type="SAM" id="Phobius"/>
    </source>
</evidence>
<evidence type="ECO:0000313" key="9">
    <source>
        <dbReference type="Proteomes" id="UP001527099"/>
    </source>
</evidence>
<evidence type="ECO:0000256" key="3">
    <source>
        <dbReference type="ARBA" id="ARBA00022840"/>
    </source>
</evidence>
<keyword evidence="2 4" id="KW-0547">Nucleotide-binding</keyword>
<dbReference type="InterPro" id="IPR008984">
    <property type="entry name" value="SMAD_FHA_dom_sf"/>
</dbReference>
<dbReference type="EMBL" id="JAMDMX010000008">
    <property type="protein sequence ID" value="MCY9692060.1"/>
    <property type="molecule type" value="Genomic_DNA"/>
</dbReference>
<reference evidence="8 9" key="1">
    <citation type="submission" date="2022-05" db="EMBL/GenBank/DDBJ databases">
        <title>Genome Sequencing of Bee-Associated Microbes.</title>
        <authorList>
            <person name="Dunlap C."/>
        </authorList>
    </citation>
    <scope>NUCLEOTIDE SEQUENCE [LARGE SCALE GENOMIC DNA]</scope>
    <source>
        <strain evidence="8 9">NRRL B-14421</strain>
    </source>
</reference>
<name>A0ABT4G7B0_9BACL</name>
<proteinExistence type="predicted"/>
<evidence type="ECO:0000259" key="7">
    <source>
        <dbReference type="PROSITE" id="PS50901"/>
    </source>
</evidence>
<feature type="transmembrane region" description="Helical" evidence="5">
    <location>
        <begin position="263"/>
        <end position="285"/>
    </location>
</feature>
<feature type="domain" description="FtsK" evidence="7">
    <location>
        <begin position="1039"/>
        <end position="1222"/>
    </location>
</feature>
<dbReference type="Pfam" id="PF00498">
    <property type="entry name" value="FHA"/>
    <property type="match status" value="1"/>
</dbReference>
<accession>A0ABT4G7B0</accession>
<dbReference type="InterPro" id="IPR000253">
    <property type="entry name" value="FHA_dom"/>
</dbReference>
<comment type="caution">
    <text evidence="8">The sequence shown here is derived from an EMBL/GenBank/DDBJ whole genome shotgun (WGS) entry which is preliminary data.</text>
</comment>
<keyword evidence="3 4" id="KW-0067">ATP-binding</keyword>
<organism evidence="8 9">
    <name type="scientific">Paenibacillus alginolyticus</name>
    <dbReference type="NCBI Taxonomy" id="59839"/>
    <lineage>
        <taxon>Bacteria</taxon>
        <taxon>Bacillati</taxon>
        <taxon>Bacillota</taxon>
        <taxon>Bacilli</taxon>
        <taxon>Bacillales</taxon>
        <taxon>Paenibacillaceae</taxon>
        <taxon>Paenibacillus</taxon>
    </lineage>
</organism>
<feature type="binding site" evidence="4">
    <location>
        <begin position="713"/>
        <end position="720"/>
    </location>
    <ligand>
        <name>ATP</name>
        <dbReference type="ChEBI" id="CHEBI:30616"/>
    </ligand>
</feature>
<keyword evidence="1" id="KW-0677">Repeat</keyword>
<keyword evidence="5" id="KW-0472">Membrane</keyword>
<feature type="domain" description="FtsK" evidence="7">
    <location>
        <begin position="693"/>
        <end position="893"/>
    </location>
</feature>
<evidence type="ECO:0000256" key="4">
    <source>
        <dbReference type="PROSITE-ProRule" id="PRU00289"/>
    </source>
</evidence>
<dbReference type="RefSeq" id="WP_268613683.1">
    <property type="nucleotide sequence ID" value="NZ_JAMDMX010000008.1"/>
</dbReference>
<dbReference type="SUPFAM" id="SSF52540">
    <property type="entry name" value="P-loop containing nucleoside triphosphate hydrolases"/>
    <property type="match status" value="2"/>
</dbReference>
<dbReference type="NCBIfam" id="TIGR03928">
    <property type="entry name" value="T7_EssCb_Firm"/>
    <property type="match status" value="1"/>
</dbReference>
<feature type="domain" description="FHA" evidence="6">
    <location>
        <begin position="115"/>
        <end position="164"/>
    </location>
</feature>
<dbReference type="SUPFAM" id="SSF49879">
    <property type="entry name" value="SMAD/FHA domain"/>
    <property type="match status" value="1"/>
</dbReference>
<keyword evidence="5" id="KW-1133">Transmembrane helix</keyword>
<dbReference type="SMART" id="SM00240">
    <property type="entry name" value="FHA"/>
    <property type="match status" value="1"/>
</dbReference>
<dbReference type="InterPro" id="IPR002543">
    <property type="entry name" value="FtsK_dom"/>
</dbReference>
<dbReference type="Gene3D" id="3.40.50.300">
    <property type="entry name" value="P-loop containing nucleotide triphosphate hydrolases"/>
    <property type="match status" value="2"/>
</dbReference>
<dbReference type="CDD" id="cd00060">
    <property type="entry name" value="FHA"/>
    <property type="match status" value="1"/>
</dbReference>